<feature type="transmembrane region" description="Helical" evidence="1">
    <location>
        <begin position="121"/>
        <end position="143"/>
    </location>
</feature>
<feature type="transmembrane region" description="Helical" evidence="1">
    <location>
        <begin position="46"/>
        <end position="70"/>
    </location>
</feature>
<accession>A0A6J6GCW4</accession>
<sequence length="208" mass="22416">MKTRPQTIVGGVLLIFAGIFSVQLAFQTIQNTFDLLNEISFDSSILYLIANASYSPITLTAIVGAIFAFLNRGKLAIMLSSAATLFWFVSAIAWTIGLLTVDVSFGEAVSNVIVGWEGDGFLGTLSASPTFVVSLVATILIFVGGKPTLGDQVASRNYYLANQGYQPPQAMPAMPSMPQQVGMKSCPECAEMIQANAVKCRFCNYRFQ</sequence>
<organism evidence="2">
    <name type="scientific">freshwater metagenome</name>
    <dbReference type="NCBI Taxonomy" id="449393"/>
    <lineage>
        <taxon>unclassified sequences</taxon>
        <taxon>metagenomes</taxon>
        <taxon>ecological metagenomes</taxon>
    </lineage>
</organism>
<proteinExistence type="predicted"/>
<dbReference type="EMBL" id="CAEZUI010000088">
    <property type="protein sequence ID" value="CAB4599122.1"/>
    <property type="molecule type" value="Genomic_DNA"/>
</dbReference>
<feature type="transmembrane region" description="Helical" evidence="1">
    <location>
        <begin position="7"/>
        <end position="26"/>
    </location>
</feature>
<evidence type="ECO:0000256" key="1">
    <source>
        <dbReference type="SAM" id="Phobius"/>
    </source>
</evidence>
<keyword evidence="1" id="KW-1133">Transmembrane helix</keyword>
<evidence type="ECO:0000313" key="2">
    <source>
        <dbReference type="EMBL" id="CAB4599122.1"/>
    </source>
</evidence>
<gene>
    <name evidence="2" type="ORF">UFOPK1807_00718</name>
</gene>
<keyword evidence="1" id="KW-0812">Transmembrane</keyword>
<reference evidence="2" key="1">
    <citation type="submission" date="2020-05" db="EMBL/GenBank/DDBJ databases">
        <authorList>
            <person name="Chiriac C."/>
            <person name="Salcher M."/>
            <person name="Ghai R."/>
            <person name="Kavagutti S V."/>
        </authorList>
    </citation>
    <scope>NUCLEOTIDE SEQUENCE</scope>
</reference>
<dbReference type="AlphaFoldDB" id="A0A6J6GCW4"/>
<feature type="transmembrane region" description="Helical" evidence="1">
    <location>
        <begin position="82"/>
        <end position="101"/>
    </location>
</feature>
<name>A0A6J6GCW4_9ZZZZ</name>
<protein>
    <submittedName>
        <fullName evidence="2">Unannotated protein</fullName>
    </submittedName>
</protein>
<keyword evidence="1" id="KW-0472">Membrane</keyword>